<reference evidence="2" key="1">
    <citation type="journal article" date="2017" name="Genome Announc.">
        <title>Draft Genome Sequence of Terrimicrobium sacchariphilum NM-5T, a Facultative Anaerobic Soil Bacterium of the Class Spartobacteria.</title>
        <authorList>
            <person name="Qiu Y.L."/>
            <person name="Tourlousse D.M."/>
            <person name="Matsuura N."/>
            <person name="Ohashi A."/>
            <person name="Sekiguchi Y."/>
        </authorList>
    </citation>
    <scope>NUCLEOTIDE SEQUENCE [LARGE SCALE GENOMIC DNA]</scope>
    <source>
        <strain evidence="2">NM-5</strain>
    </source>
</reference>
<dbReference type="Proteomes" id="UP000076023">
    <property type="component" value="Unassembled WGS sequence"/>
</dbReference>
<evidence type="ECO:0000313" key="1">
    <source>
        <dbReference type="EMBL" id="GAT34556.1"/>
    </source>
</evidence>
<dbReference type="AlphaFoldDB" id="A0A146GDI6"/>
<dbReference type="InterPro" id="IPR019291">
    <property type="entry name" value="Host_attachment_protein"/>
</dbReference>
<dbReference type="InParanoid" id="A0A146GDI6"/>
<keyword evidence="2" id="KW-1185">Reference proteome</keyword>
<dbReference type="Pfam" id="PF10116">
    <property type="entry name" value="Host_attach"/>
    <property type="match status" value="1"/>
</dbReference>
<dbReference type="EMBL" id="BDCO01000002">
    <property type="protein sequence ID" value="GAT34556.1"/>
    <property type="molecule type" value="Genomic_DNA"/>
</dbReference>
<name>A0A146GDI6_TERSA</name>
<accession>A0A146GDI6</accession>
<organism evidence="1 2">
    <name type="scientific">Terrimicrobium sacchariphilum</name>
    <dbReference type="NCBI Taxonomy" id="690879"/>
    <lineage>
        <taxon>Bacteria</taxon>
        <taxon>Pseudomonadati</taxon>
        <taxon>Verrucomicrobiota</taxon>
        <taxon>Terrimicrobiia</taxon>
        <taxon>Terrimicrobiales</taxon>
        <taxon>Terrimicrobiaceae</taxon>
        <taxon>Terrimicrobium</taxon>
    </lineage>
</organism>
<sequence length="148" mass="16626">MNASFLYIADRGGLKIYRVEDHVPRLLEFFPVDDAKGRWRDHLTDKAGGFPAGKTAGHGNSTAERLRLEAETDMRCLRKIATRLCESLDEHIDVGWSFAAPSELNGAILDGLPDRYRSRLVQSLRADLLNTTEDELATHFDLHAVPNH</sequence>
<dbReference type="RefSeq" id="WP_075080173.1">
    <property type="nucleotide sequence ID" value="NZ_BDCO01000002.1"/>
</dbReference>
<protein>
    <submittedName>
        <fullName evidence="1">Protein required for attachment to host cells</fullName>
    </submittedName>
</protein>
<comment type="caution">
    <text evidence="1">The sequence shown here is derived from an EMBL/GenBank/DDBJ whole genome shotgun (WGS) entry which is preliminary data.</text>
</comment>
<gene>
    <name evidence="1" type="ORF">TSACC_22981</name>
</gene>
<evidence type="ECO:0000313" key="2">
    <source>
        <dbReference type="Proteomes" id="UP000076023"/>
    </source>
</evidence>
<dbReference type="OrthoDB" id="5339834at2"/>
<proteinExistence type="predicted"/>